<evidence type="ECO:0000256" key="4">
    <source>
        <dbReference type="ARBA" id="ARBA00022630"/>
    </source>
</evidence>
<comment type="caution">
    <text evidence="10">The sequence shown here is derived from an EMBL/GenBank/DDBJ whole genome shotgun (WGS) entry which is preliminary data.</text>
</comment>
<evidence type="ECO:0000256" key="8">
    <source>
        <dbReference type="SAM" id="Phobius"/>
    </source>
</evidence>
<evidence type="ECO:0000256" key="2">
    <source>
        <dbReference type="ARBA" id="ARBA00004749"/>
    </source>
</evidence>
<feature type="domain" description="FAD-binding" evidence="9">
    <location>
        <begin position="130"/>
        <end position="366"/>
    </location>
</feature>
<gene>
    <name evidence="10" type="primary">ubiH</name>
    <name evidence="10" type="synonym">visB</name>
    <name evidence="10" type="ORF">F0M18_15345</name>
</gene>
<comment type="similarity">
    <text evidence="3">Belongs to the UbiH/COQ6 family.</text>
</comment>
<dbReference type="GO" id="GO:0008681">
    <property type="term" value="F:2-octaprenyl-6-methoxyphenol hydroxylase activity"/>
    <property type="evidence" value="ECO:0007669"/>
    <property type="project" value="InterPro"/>
</dbReference>
<dbReference type="EMBL" id="VTUX01000007">
    <property type="protein sequence ID" value="KAA1189722.1"/>
    <property type="molecule type" value="Genomic_DNA"/>
</dbReference>
<evidence type="ECO:0000256" key="5">
    <source>
        <dbReference type="ARBA" id="ARBA00022827"/>
    </source>
</evidence>
<keyword evidence="7" id="KW-0503">Monooxygenase</keyword>
<dbReference type="InterPro" id="IPR011295">
    <property type="entry name" value="UbiH"/>
</dbReference>
<dbReference type="UniPathway" id="UPA00232"/>
<dbReference type="RefSeq" id="WP_149612331.1">
    <property type="nucleotide sequence ID" value="NZ_VTUX01000007.1"/>
</dbReference>
<sequence>MSTTQHRDIVIAGGGMVGISLALYLAEVLPEDTRICLVEGFPFPQPAPGHRPEYHPAFDARSTALSYSSKLIYERLGLWQDLLQWVCPIDSIHVSNRGHFGSTLMHAGDHGWSALGYVVENAWLGNSLVQALHRQARVELISPARVVDARATPGGTSITLEGADVHSLEASLLVVADGAASGLREKLGFAVTEKPYAQHALVANVAFAQPHQGRAFERFTDKGPLALLPLLGVSAAAHRSGLVWTVSPEEAEQLLHCPEQEFLNALQERFGYRLGRMQQVGERHSYPLALVKSGEQVRQGMVLMGNAAHALHPVAGQGYNLALRDVAELARVLAEAVEQGHSPGDLRVLKRYEHQQREDQQRTITFSDRLPSLFMPGDPVVGLLRDLALSGLDVLPAFKRNFVNYAAGVAAMGE</sequence>
<dbReference type="PANTHER" id="PTHR43876">
    <property type="entry name" value="UBIQUINONE BIOSYNTHESIS MONOOXYGENASE COQ6, MITOCHONDRIAL"/>
    <property type="match status" value="1"/>
</dbReference>
<evidence type="ECO:0000259" key="9">
    <source>
        <dbReference type="Pfam" id="PF01494"/>
    </source>
</evidence>
<organism evidence="10 11">
    <name type="scientific">Pseudohalioglobus sediminis</name>
    <dbReference type="NCBI Taxonomy" id="2606449"/>
    <lineage>
        <taxon>Bacteria</taxon>
        <taxon>Pseudomonadati</taxon>
        <taxon>Pseudomonadota</taxon>
        <taxon>Gammaproteobacteria</taxon>
        <taxon>Cellvibrionales</taxon>
        <taxon>Halieaceae</taxon>
        <taxon>Pseudohalioglobus</taxon>
    </lineage>
</organism>
<evidence type="ECO:0000313" key="10">
    <source>
        <dbReference type="EMBL" id="KAA1189722.1"/>
    </source>
</evidence>
<keyword evidence="8" id="KW-0472">Membrane</keyword>
<dbReference type="NCBIfam" id="TIGR01984">
    <property type="entry name" value="UbiH"/>
    <property type="match status" value="1"/>
</dbReference>
<keyword evidence="11" id="KW-1185">Reference proteome</keyword>
<dbReference type="NCBIfam" id="NF004356">
    <property type="entry name" value="PRK05732.1"/>
    <property type="match status" value="1"/>
</dbReference>
<name>A0A5B0WRN7_9GAMM</name>
<keyword evidence="8" id="KW-1133">Transmembrane helix</keyword>
<protein>
    <submittedName>
        <fullName evidence="10">2-octaprenyl-6-methoxyphenyl hydroxylase</fullName>
        <ecNumber evidence="10">1.14.13.-</ecNumber>
    </submittedName>
</protein>
<keyword evidence="8" id="KW-0812">Transmembrane</keyword>
<dbReference type="NCBIfam" id="TIGR01988">
    <property type="entry name" value="Ubi-OHases"/>
    <property type="match status" value="1"/>
</dbReference>
<dbReference type="InterPro" id="IPR010971">
    <property type="entry name" value="UbiH/COQ6"/>
</dbReference>
<keyword evidence="4" id="KW-0285">Flavoprotein</keyword>
<dbReference type="GO" id="GO:0006744">
    <property type="term" value="P:ubiquinone biosynthetic process"/>
    <property type="evidence" value="ECO:0007669"/>
    <property type="project" value="UniProtKB-UniPathway"/>
</dbReference>
<dbReference type="SUPFAM" id="SSF51905">
    <property type="entry name" value="FAD/NAD(P)-binding domain"/>
    <property type="match status" value="1"/>
</dbReference>
<dbReference type="InterPro" id="IPR051205">
    <property type="entry name" value="UbiH/COQ6_monooxygenase"/>
</dbReference>
<comment type="pathway">
    <text evidence="2">Cofactor biosynthesis; ubiquinone biosynthesis.</text>
</comment>
<evidence type="ECO:0000313" key="11">
    <source>
        <dbReference type="Proteomes" id="UP000323708"/>
    </source>
</evidence>
<evidence type="ECO:0000256" key="7">
    <source>
        <dbReference type="ARBA" id="ARBA00023033"/>
    </source>
</evidence>
<dbReference type="PRINTS" id="PR00420">
    <property type="entry name" value="RNGMNOXGNASE"/>
</dbReference>
<evidence type="ECO:0000256" key="6">
    <source>
        <dbReference type="ARBA" id="ARBA00023002"/>
    </source>
</evidence>
<dbReference type="InterPro" id="IPR002938">
    <property type="entry name" value="FAD-bd"/>
</dbReference>
<evidence type="ECO:0000256" key="1">
    <source>
        <dbReference type="ARBA" id="ARBA00001974"/>
    </source>
</evidence>
<dbReference type="Gene3D" id="3.50.50.60">
    <property type="entry name" value="FAD/NAD(P)-binding domain"/>
    <property type="match status" value="2"/>
</dbReference>
<feature type="transmembrane region" description="Helical" evidence="8">
    <location>
        <begin position="9"/>
        <end position="26"/>
    </location>
</feature>
<dbReference type="PANTHER" id="PTHR43876:SF8">
    <property type="entry name" value="2-OCTAPRENYL-6-METHOXYPHENOL HYDROXYLASE"/>
    <property type="match status" value="1"/>
</dbReference>
<dbReference type="AlphaFoldDB" id="A0A5B0WRN7"/>
<keyword evidence="5" id="KW-0274">FAD</keyword>
<keyword evidence="6 10" id="KW-0560">Oxidoreductase</keyword>
<dbReference type="InterPro" id="IPR036188">
    <property type="entry name" value="FAD/NAD-bd_sf"/>
</dbReference>
<dbReference type="EC" id="1.14.13.-" evidence="10"/>
<dbReference type="GO" id="GO:0071949">
    <property type="term" value="F:FAD binding"/>
    <property type="evidence" value="ECO:0007669"/>
    <property type="project" value="InterPro"/>
</dbReference>
<evidence type="ECO:0000256" key="3">
    <source>
        <dbReference type="ARBA" id="ARBA00005349"/>
    </source>
</evidence>
<dbReference type="Proteomes" id="UP000323708">
    <property type="component" value="Unassembled WGS sequence"/>
</dbReference>
<dbReference type="Pfam" id="PF01494">
    <property type="entry name" value="FAD_binding_3"/>
    <property type="match status" value="1"/>
</dbReference>
<reference evidence="10 11" key="1">
    <citation type="submission" date="2019-09" db="EMBL/GenBank/DDBJ databases">
        <authorList>
            <person name="Chen X.-Y."/>
        </authorList>
    </citation>
    <scope>NUCLEOTIDE SEQUENCE [LARGE SCALE GENOMIC DNA]</scope>
    <source>
        <strain evidence="10 11">NY5</strain>
    </source>
</reference>
<comment type="cofactor">
    <cofactor evidence="1">
        <name>FAD</name>
        <dbReference type="ChEBI" id="CHEBI:57692"/>
    </cofactor>
</comment>
<accession>A0A5B0WRN7</accession>
<proteinExistence type="inferred from homology"/>